<dbReference type="PRINTS" id="PR00368">
    <property type="entry name" value="FADPNR"/>
</dbReference>
<dbReference type="PANTHER" id="PTHR43429">
    <property type="entry name" value="PYRIDINE NUCLEOTIDE-DISULFIDE OXIDOREDUCTASE DOMAIN-CONTAINING"/>
    <property type="match status" value="1"/>
</dbReference>
<evidence type="ECO:0000259" key="4">
    <source>
        <dbReference type="Pfam" id="PF07992"/>
    </source>
</evidence>
<dbReference type="EMBL" id="ACXX02000013">
    <property type="protein sequence ID" value="EGD46543.1"/>
    <property type="molecule type" value="Genomic_DNA"/>
</dbReference>
<evidence type="ECO:0000259" key="5">
    <source>
        <dbReference type="Pfam" id="PF18267"/>
    </source>
</evidence>
<dbReference type="PROSITE" id="PS51257">
    <property type="entry name" value="PROKAR_LIPOPROTEIN"/>
    <property type="match status" value="1"/>
</dbReference>
<keyword evidence="2" id="KW-0285">Flavoprotein</keyword>
<protein>
    <submittedName>
        <fullName evidence="6">FAD-dependent pyridine nucleotide-disulfide oxidoreductase</fullName>
    </submittedName>
</protein>
<dbReference type="Pfam" id="PF07992">
    <property type="entry name" value="Pyr_redox_2"/>
    <property type="match status" value="1"/>
</dbReference>
<dbReference type="InterPro" id="IPR023753">
    <property type="entry name" value="FAD/NAD-binding_dom"/>
</dbReference>
<dbReference type="OrthoDB" id="9807946at2"/>
<reference evidence="6" key="2">
    <citation type="submission" date="2011-01" db="EMBL/GenBank/DDBJ databases">
        <title>The Non-contiguous Finished genome of Clostridium papyrosolvens.</title>
        <authorList>
            <person name="Lucas S."/>
            <person name="Copeland A."/>
            <person name="Lapidus A."/>
            <person name="Cheng J.-F."/>
            <person name="Goodwin L."/>
            <person name="Pitluck S."/>
            <person name="Misra M."/>
            <person name="Chertkov O."/>
            <person name="Detter J.C."/>
            <person name="Han C."/>
            <person name="Tapia R."/>
            <person name="Land M."/>
            <person name="Hauser L."/>
            <person name="Kyrpides N."/>
            <person name="Ivanova N."/>
            <person name="Pagani I."/>
            <person name="Mouttaki H."/>
            <person name="He Z."/>
            <person name="Zhou J."/>
            <person name="Hemme C.L."/>
            <person name="Woyke T."/>
        </authorList>
    </citation>
    <scope>NUCLEOTIDE SEQUENCE [LARGE SCALE GENOMIC DNA]</scope>
    <source>
        <strain evidence="6">DSM 2782</strain>
    </source>
</reference>
<evidence type="ECO:0000256" key="1">
    <source>
        <dbReference type="ARBA" id="ARBA00001974"/>
    </source>
</evidence>
<feature type="domain" description="NADH-rubredoxin oxidoreductase C-terminal" evidence="5">
    <location>
        <begin position="314"/>
        <end position="377"/>
    </location>
</feature>
<proteinExistence type="predicted"/>
<evidence type="ECO:0000256" key="2">
    <source>
        <dbReference type="ARBA" id="ARBA00022630"/>
    </source>
</evidence>
<dbReference type="RefSeq" id="WP_004621273.1">
    <property type="nucleotide sequence ID" value="NZ_ACXX02000013.1"/>
</dbReference>
<dbReference type="PANTHER" id="PTHR43429:SF3">
    <property type="entry name" value="NITRITE REDUCTASE [NAD(P)H]"/>
    <property type="match status" value="1"/>
</dbReference>
<organism evidence="6 7">
    <name type="scientific">Ruminiclostridium papyrosolvens DSM 2782</name>
    <dbReference type="NCBI Taxonomy" id="588581"/>
    <lineage>
        <taxon>Bacteria</taxon>
        <taxon>Bacillati</taxon>
        <taxon>Bacillota</taxon>
        <taxon>Clostridia</taxon>
        <taxon>Eubacteriales</taxon>
        <taxon>Oscillospiraceae</taxon>
        <taxon>Ruminiclostridium</taxon>
    </lineage>
</organism>
<comment type="cofactor">
    <cofactor evidence="1">
        <name>FAD</name>
        <dbReference type="ChEBI" id="CHEBI:57692"/>
    </cofactor>
</comment>
<dbReference type="InterPro" id="IPR041575">
    <property type="entry name" value="Rubredoxin_C"/>
</dbReference>
<evidence type="ECO:0000313" key="7">
    <source>
        <dbReference type="Proteomes" id="UP000003860"/>
    </source>
</evidence>
<reference evidence="6" key="1">
    <citation type="submission" date="2009-07" db="EMBL/GenBank/DDBJ databases">
        <authorList>
            <consortium name="US DOE Joint Genome Institute (JGI-PGF)"/>
            <person name="Lucas S."/>
            <person name="Copeland A."/>
            <person name="Lapidus A."/>
            <person name="Glavina del Rio T."/>
            <person name="Tice H."/>
            <person name="Bruce D."/>
            <person name="Goodwin L."/>
            <person name="Pitluck S."/>
            <person name="Larimer F."/>
            <person name="Land M.L."/>
            <person name="Mouttaki H."/>
            <person name="He Z."/>
            <person name="Zhou J."/>
            <person name="Hemme C.L."/>
        </authorList>
    </citation>
    <scope>NUCLEOTIDE SEQUENCE</scope>
    <source>
        <strain evidence="6">DSM 2782</strain>
    </source>
</reference>
<dbReference type="Pfam" id="PF18267">
    <property type="entry name" value="Rubredoxin_C"/>
    <property type="match status" value="1"/>
</dbReference>
<dbReference type="InterPro" id="IPR036188">
    <property type="entry name" value="FAD/NAD-bd_sf"/>
</dbReference>
<dbReference type="Gene3D" id="3.30.390.30">
    <property type="match status" value="1"/>
</dbReference>
<dbReference type="Gene3D" id="3.50.50.60">
    <property type="entry name" value="FAD/NAD(P)-binding domain"/>
    <property type="match status" value="2"/>
</dbReference>
<sequence>MKYVIIGNSAAAIGCISGIRTVDGESSITLISDEPHFTYSRPLISYWLKGKVTDDKMYYRSSDFYEKNNCTAILGKKAEKIDAAAKKVILEDGSAVEYDKLLVATGSSPFVPPVEGMKEAKNAFTFLNWDSAKAVKEVVTKDSKVVIMGAGLIGLKAAEGLHEVCEDITVVDLADRVLPSILDAEGAGMVQKHIEKEGIKFILNDAASAVKENTIVLKSGKELPYDILIVAVGVRPNTGLVKDAGGEVNRGIITDNCQATSLPDVYSAGDCTESLDICTGQSKILALLPNAYFQGETAGINMAGGNQTFDTAMPMNAIGFFGLHMLTAGAMEGECFEDIDENNYKRMFFSDGLLKGFILIGEIDRAGIYTSLIREKTPMDQIDSNLLKVNPQLMVFDKKARMQKLAGGK</sequence>
<dbReference type="InterPro" id="IPR016156">
    <property type="entry name" value="FAD/NAD-linked_Rdtase_dimer_sf"/>
</dbReference>
<gene>
    <name evidence="6" type="ORF">Cpap_0796</name>
</gene>
<keyword evidence="3" id="KW-0274">FAD</keyword>
<name>F1TGH8_9FIRM</name>
<dbReference type="GO" id="GO:0016491">
    <property type="term" value="F:oxidoreductase activity"/>
    <property type="evidence" value="ECO:0007669"/>
    <property type="project" value="InterPro"/>
</dbReference>
<evidence type="ECO:0000256" key="3">
    <source>
        <dbReference type="ARBA" id="ARBA00022827"/>
    </source>
</evidence>
<dbReference type="eggNOG" id="COG1251">
    <property type="taxonomic scope" value="Bacteria"/>
</dbReference>
<dbReference type="AlphaFoldDB" id="F1TGH8"/>
<evidence type="ECO:0000313" key="6">
    <source>
        <dbReference type="EMBL" id="EGD46543.1"/>
    </source>
</evidence>
<comment type="caution">
    <text evidence="6">The sequence shown here is derived from an EMBL/GenBank/DDBJ whole genome shotgun (WGS) entry which is preliminary data.</text>
</comment>
<dbReference type="InterPro" id="IPR050260">
    <property type="entry name" value="FAD-bd_OxRdtase"/>
</dbReference>
<dbReference type="Proteomes" id="UP000003860">
    <property type="component" value="Unassembled WGS sequence"/>
</dbReference>
<dbReference type="STRING" id="588581.Cpap_0796"/>
<dbReference type="SUPFAM" id="SSF51905">
    <property type="entry name" value="FAD/NAD(P)-binding domain"/>
    <property type="match status" value="2"/>
</dbReference>
<accession>F1TGH8</accession>
<dbReference type="PRINTS" id="PR00411">
    <property type="entry name" value="PNDRDTASEI"/>
</dbReference>
<feature type="domain" description="FAD/NAD(P)-binding" evidence="4">
    <location>
        <begin position="1"/>
        <end position="295"/>
    </location>
</feature>
<keyword evidence="7" id="KW-1185">Reference proteome</keyword>